<evidence type="ECO:0000313" key="2">
    <source>
        <dbReference type="EMBL" id="KAJ3116414.1"/>
    </source>
</evidence>
<comment type="caution">
    <text evidence="2">The sequence shown here is derived from an EMBL/GenBank/DDBJ whole genome shotgun (WGS) entry which is preliminary data.</text>
</comment>
<feature type="region of interest" description="Disordered" evidence="1">
    <location>
        <begin position="135"/>
        <end position="213"/>
    </location>
</feature>
<keyword evidence="3" id="KW-1185">Reference proteome</keyword>
<name>A0AAD5T077_9FUNG</name>
<protein>
    <submittedName>
        <fullName evidence="2">Uncharacterized protein</fullName>
    </submittedName>
</protein>
<accession>A0AAD5T077</accession>
<dbReference type="EMBL" id="JADGJH010001230">
    <property type="protein sequence ID" value="KAJ3116414.1"/>
    <property type="molecule type" value="Genomic_DNA"/>
</dbReference>
<proteinExistence type="predicted"/>
<organism evidence="2 3">
    <name type="scientific">Physocladia obscura</name>
    <dbReference type="NCBI Taxonomy" id="109957"/>
    <lineage>
        <taxon>Eukaryota</taxon>
        <taxon>Fungi</taxon>
        <taxon>Fungi incertae sedis</taxon>
        <taxon>Chytridiomycota</taxon>
        <taxon>Chytridiomycota incertae sedis</taxon>
        <taxon>Chytridiomycetes</taxon>
        <taxon>Chytridiales</taxon>
        <taxon>Chytriomycetaceae</taxon>
        <taxon>Physocladia</taxon>
    </lineage>
</organism>
<evidence type="ECO:0000256" key="1">
    <source>
        <dbReference type="SAM" id="MobiDB-lite"/>
    </source>
</evidence>
<gene>
    <name evidence="2" type="ORF">HK100_001080</name>
</gene>
<evidence type="ECO:0000313" key="3">
    <source>
        <dbReference type="Proteomes" id="UP001211907"/>
    </source>
</evidence>
<dbReference type="Proteomes" id="UP001211907">
    <property type="component" value="Unassembled WGS sequence"/>
</dbReference>
<reference evidence="2" key="1">
    <citation type="submission" date="2020-05" db="EMBL/GenBank/DDBJ databases">
        <title>Phylogenomic resolution of chytrid fungi.</title>
        <authorList>
            <person name="Stajich J.E."/>
            <person name="Amses K."/>
            <person name="Simmons R."/>
            <person name="Seto K."/>
            <person name="Myers J."/>
            <person name="Bonds A."/>
            <person name="Quandt C.A."/>
            <person name="Barry K."/>
            <person name="Liu P."/>
            <person name="Grigoriev I."/>
            <person name="Longcore J.E."/>
            <person name="James T.Y."/>
        </authorList>
    </citation>
    <scope>NUCLEOTIDE SEQUENCE</scope>
    <source>
        <strain evidence="2">JEL0513</strain>
    </source>
</reference>
<sequence length="422" mass="47465">MTDGSSPTKPHHMQMHSAQVMDHELMYRPTPVRRTNSIGSTAYETQLGRSPSGRYMAPPMPRRNGYIQPQQQYGQYNEWGRSDQDDEEVRALREQLEIAKQVIERQAYANKVLAFQQRLQAEQVEQAHLQQLYERSRSVPGPHQQKSPQYYSVSSHTSSNSSAVGSYSSSAGVVPTLPPNNNVFRPTSAGSKNSDEASIPSTGTSPKSVSGWTGKSSIRYSNDISDIIIDEICNLDEYPTFPHRTAIKCIAKIKEYYYQSSGRGTGANMAIMAILYVCDLGDPEFTRRGLETLEFFYSTAGILFWASVSVNLNFWVHFLEHGKFLTVAEKADVKPMTQLEKDNVKFLCHLFASWYLVDASKDDMEAVGIVLDPTVFIKNFFEALYRAGYEFPPGSLDHIPADKIKAITAWSLKKPPFTLNKV</sequence>
<feature type="compositionally biased region" description="Low complexity" evidence="1">
    <location>
        <begin position="147"/>
        <end position="174"/>
    </location>
</feature>
<feature type="compositionally biased region" description="Polar residues" evidence="1">
    <location>
        <begin position="199"/>
        <end position="213"/>
    </location>
</feature>
<dbReference type="AlphaFoldDB" id="A0AAD5T077"/>
<feature type="compositionally biased region" description="Polar residues" evidence="1">
    <location>
        <begin position="179"/>
        <end position="192"/>
    </location>
</feature>